<gene>
    <name evidence="1" type="ORF">DSM112329_00981</name>
</gene>
<accession>A0AAU7AR78</accession>
<dbReference type="EMBL" id="CP114014">
    <property type="protein sequence ID" value="XAY04152.1"/>
    <property type="molecule type" value="Genomic_DNA"/>
</dbReference>
<protein>
    <recommendedName>
        <fullName evidence="2">Lipoprotein</fullName>
    </recommendedName>
</protein>
<proteinExistence type="predicted"/>
<dbReference type="KEGG" id="parq:DSM112329_00981"/>
<reference evidence="1" key="1">
    <citation type="submission" date="2022-12" db="EMBL/GenBank/DDBJ databases">
        <title>Paraconexibacter alkalitolerans sp. nov. and Baekduia alba sp. nov., isolated from soil and emended description of the genera Paraconexibacter (Chun et al., 2020) and Baekduia (An et al., 2020).</title>
        <authorList>
            <person name="Vieira S."/>
            <person name="Huber K.J."/>
            <person name="Geppert A."/>
            <person name="Wolf J."/>
            <person name="Neumann-Schaal M."/>
            <person name="Muesken M."/>
            <person name="Overmann J."/>
        </authorList>
    </citation>
    <scope>NUCLEOTIDE SEQUENCE</scope>
    <source>
        <strain evidence="1">AEG42_29</strain>
    </source>
</reference>
<evidence type="ECO:0008006" key="2">
    <source>
        <dbReference type="Google" id="ProtNLM"/>
    </source>
</evidence>
<organism evidence="1">
    <name type="scientific">Paraconexibacter sp. AEG42_29</name>
    <dbReference type="NCBI Taxonomy" id="2997339"/>
    <lineage>
        <taxon>Bacteria</taxon>
        <taxon>Bacillati</taxon>
        <taxon>Actinomycetota</taxon>
        <taxon>Thermoleophilia</taxon>
        <taxon>Solirubrobacterales</taxon>
        <taxon>Paraconexibacteraceae</taxon>
        <taxon>Paraconexibacter</taxon>
    </lineage>
</organism>
<evidence type="ECO:0000313" key="1">
    <source>
        <dbReference type="EMBL" id="XAY04152.1"/>
    </source>
</evidence>
<name>A0AAU7AR78_9ACTN</name>
<dbReference type="AlphaFoldDB" id="A0AAU7AR78"/>
<sequence>MVATAGLAGLLLAGCGGDDRNGPDAAADCAAYARTNSNGLTGGLEYTGSVKADVDALVADAGVDEDQRAAVAEIVVSVCDDARATGRRESFKTAVAGARRAAELSAGPRPSDSAVPATVQPRDLERAVGDAVVAQGRIPDRIACDTSRPLARGDVADCRVDGRPVFVYIKKAGPPVEIELSGP</sequence>